<feature type="non-terminal residue" evidence="4">
    <location>
        <position position="743"/>
    </location>
</feature>
<keyword evidence="3" id="KW-0677">Repeat</keyword>
<evidence type="ECO:0000313" key="4">
    <source>
        <dbReference type="EMBL" id="CAH1781075.1"/>
    </source>
</evidence>
<name>A0A8S4NHM2_OWEFU</name>
<comment type="caution">
    <text evidence="4">The sequence shown here is derived from an EMBL/GenBank/DDBJ whole genome shotgun (WGS) entry which is preliminary data.</text>
</comment>
<reference evidence="4" key="1">
    <citation type="submission" date="2022-03" db="EMBL/GenBank/DDBJ databases">
        <authorList>
            <person name="Martin C."/>
        </authorList>
    </citation>
    <scope>NUCLEOTIDE SEQUENCE</scope>
</reference>
<dbReference type="InterPro" id="IPR003591">
    <property type="entry name" value="Leu-rich_rpt_typical-subtyp"/>
</dbReference>
<keyword evidence="5" id="KW-1185">Reference proteome</keyword>
<dbReference type="GO" id="GO:0031012">
    <property type="term" value="C:extracellular matrix"/>
    <property type="evidence" value="ECO:0007669"/>
    <property type="project" value="TreeGrafter"/>
</dbReference>
<dbReference type="PANTHER" id="PTHR24373">
    <property type="entry name" value="SLIT RELATED LEUCINE-RICH REPEAT NEURONAL PROTEIN"/>
    <property type="match status" value="1"/>
</dbReference>
<dbReference type="GO" id="GO:0005615">
    <property type="term" value="C:extracellular space"/>
    <property type="evidence" value="ECO:0007669"/>
    <property type="project" value="TreeGrafter"/>
</dbReference>
<organism evidence="4 5">
    <name type="scientific">Owenia fusiformis</name>
    <name type="common">Polychaete worm</name>
    <dbReference type="NCBI Taxonomy" id="6347"/>
    <lineage>
        <taxon>Eukaryota</taxon>
        <taxon>Metazoa</taxon>
        <taxon>Spiralia</taxon>
        <taxon>Lophotrochozoa</taxon>
        <taxon>Annelida</taxon>
        <taxon>Polychaeta</taxon>
        <taxon>Sedentaria</taxon>
        <taxon>Canalipalpata</taxon>
        <taxon>Sabellida</taxon>
        <taxon>Oweniida</taxon>
        <taxon>Oweniidae</taxon>
        <taxon>Owenia</taxon>
    </lineage>
</organism>
<dbReference type="Gene3D" id="3.80.10.10">
    <property type="entry name" value="Ribonuclease Inhibitor"/>
    <property type="match status" value="3"/>
</dbReference>
<accession>A0A8S4NHM2</accession>
<dbReference type="InterPro" id="IPR050328">
    <property type="entry name" value="Dev_Immune_Receptor"/>
</dbReference>
<dbReference type="SUPFAM" id="SSF52058">
    <property type="entry name" value="L domain-like"/>
    <property type="match status" value="4"/>
</dbReference>
<evidence type="ECO:0000256" key="2">
    <source>
        <dbReference type="ARBA" id="ARBA00022729"/>
    </source>
</evidence>
<dbReference type="InterPro" id="IPR032675">
    <property type="entry name" value="LRR_dom_sf"/>
</dbReference>
<evidence type="ECO:0000256" key="3">
    <source>
        <dbReference type="ARBA" id="ARBA00022737"/>
    </source>
</evidence>
<keyword evidence="1" id="KW-0433">Leucine-rich repeat</keyword>
<evidence type="ECO:0000313" key="5">
    <source>
        <dbReference type="Proteomes" id="UP000749559"/>
    </source>
</evidence>
<keyword evidence="2" id="KW-0732">Signal</keyword>
<dbReference type="EMBL" id="CAIIXF020000004">
    <property type="protein sequence ID" value="CAH1781075.1"/>
    <property type="molecule type" value="Genomic_DNA"/>
</dbReference>
<dbReference type="SMART" id="SM00369">
    <property type="entry name" value="LRR_TYP"/>
    <property type="match status" value="4"/>
</dbReference>
<dbReference type="PANTHER" id="PTHR24373:SF370">
    <property type="entry name" value="FISH-LIPS, ISOFORM E"/>
    <property type="match status" value="1"/>
</dbReference>
<evidence type="ECO:0000256" key="1">
    <source>
        <dbReference type="ARBA" id="ARBA00022614"/>
    </source>
</evidence>
<protein>
    <submittedName>
        <fullName evidence="4">Uncharacterized protein</fullName>
    </submittedName>
</protein>
<dbReference type="Proteomes" id="UP000749559">
    <property type="component" value="Unassembled WGS sequence"/>
</dbReference>
<gene>
    <name evidence="4" type="ORF">OFUS_LOCUS7693</name>
</gene>
<sequence length="743" mass="84047">MTISEKAFYGLEQIVCLNLSDNKIHTITEKTFSGMSFPSEMYSKCHEIRGLLWDDCSLNLRSNPIHEIQRGAFQNSHGLRVFIGASSVSMRVSTDAFTSCNVYEIVFDSIKDLQFARNTFNSKIQHIAILNSVLPNFVSETFSGTDNLQSLLISKCIIEEIEESAFGGMAFKVDSIFPTNITIEDSVINDSFSEDCFQGSDMKVILIQNNHMEGFDAFTFQGLALDKIMIISNSNWNQINTNAFSNIGKVNQGIHFEGNNLSTIQSDSFKLSHGINTIRLSRQSSTLTLNSGAFREIYGLDSLVISNCRIGEIETGAFGSIRFNGQSSFTTNITIERSLIEGFFPRDSFQGSNMKQIIFYMNHMKGFEAFAFQDLVLDKLMFTLNSNWTQINANAFSNIAEVSQGIHFYENDFAVIQNNSFMKSKGIATIRFTGQTSKLTILSDAFNGIYGLDSLVISNCRIDQIESNAFGGIRFNRNSGFSSNVTIEHSHIDTLFPRDSFYGSNMTQIIIQMNRLKGFGAFVFQGLTFNKLMIMFNTKWNKIETNTFANIKNITDGIYFQGNKLYEIQSDSFADSVIKTLKFIDQPTILHLNPYSFRNLEHTKSIVFENMANVYIEKWAFYGIWYFGTLLFQNGTMISNFDRQAIDFYQGSRGIQNLQLLDYPIQCNCDAKYLAKNSKMKDIDFTITCTDKGESNHTIIVCSDMIADWQPPKASLPMCKDERKCPRHNRSVANSLSSYSVCF</sequence>
<proteinExistence type="predicted"/>
<dbReference type="AlphaFoldDB" id="A0A8S4NHM2"/>